<comment type="catalytic activity">
    <reaction evidence="1">
        <text>ATP + protein L-histidine = ADP + protein N-phospho-L-histidine.</text>
        <dbReference type="EC" id="2.7.13.3"/>
    </reaction>
</comment>
<protein>
    <recommendedName>
        <fullName evidence="2">histidine kinase</fullName>
        <ecNumber evidence="2">2.7.13.3</ecNumber>
    </recommendedName>
</protein>
<dbReference type="Pfam" id="PF02518">
    <property type="entry name" value="HATPase_c"/>
    <property type="match status" value="1"/>
</dbReference>
<comment type="caution">
    <text evidence="5">The sequence shown here is derived from an EMBL/GenBank/DDBJ whole genome shotgun (WGS) entry which is preliminary data.</text>
</comment>
<dbReference type="EMBL" id="LELG01000145">
    <property type="protein sequence ID" value="KMQ80164.1"/>
    <property type="molecule type" value="Genomic_DNA"/>
</dbReference>
<keyword evidence="5" id="KW-0489">Methyltransferase</keyword>
<evidence type="ECO:0000256" key="2">
    <source>
        <dbReference type="ARBA" id="ARBA00012438"/>
    </source>
</evidence>
<organism evidence="5 6">
    <name type="scientific">Candidatus Burkholderia pumila</name>
    <dbReference type="NCBI Taxonomy" id="1090375"/>
    <lineage>
        <taxon>Bacteria</taxon>
        <taxon>Pseudomonadati</taxon>
        <taxon>Pseudomonadota</taxon>
        <taxon>Betaproteobacteria</taxon>
        <taxon>Burkholderiales</taxon>
        <taxon>Burkholderiaceae</taxon>
        <taxon>Burkholderia</taxon>
    </lineage>
</organism>
<accession>A0ABR5HLE1</accession>
<dbReference type="InterPro" id="IPR003594">
    <property type="entry name" value="HATPase_dom"/>
</dbReference>
<dbReference type="PANTHER" id="PTHR43547:SF2">
    <property type="entry name" value="HYBRID SIGNAL TRANSDUCTION HISTIDINE KINASE C"/>
    <property type="match status" value="1"/>
</dbReference>
<proteinExistence type="predicted"/>
<keyword evidence="5" id="KW-0808">Transferase</keyword>
<dbReference type="SUPFAM" id="SSF55874">
    <property type="entry name" value="ATPase domain of HSP90 chaperone/DNA topoisomerase II/histidine kinase"/>
    <property type="match status" value="1"/>
</dbReference>
<keyword evidence="6" id="KW-1185">Reference proteome</keyword>
<feature type="domain" description="Histidine kinase/HSP90-like ATPase" evidence="4">
    <location>
        <begin position="33"/>
        <end position="99"/>
    </location>
</feature>
<evidence type="ECO:0000259" key="4">
    <source>
        <dbReference type="Pfam" id="PF02518"/>
    </source>
</evidence>
<dbReference type="GO" id="GO:0008983">
    <property type="term" value="F:protein-glutamate O-methyltransferase activity"/>
    <property type="evidence" value="ECO:0007669"/>
    <property type="project" value="UniProtKB-EC"/>
</dbReference>
<dbReference type="PRINTS" id="PR00344">
    <property type="entry name" value="BCTRLSENSOR"/>
</dbReference>
<reference evidence="5 6" key="1">
    <citation type="submission" date="2015-06" db="EMBL/GenBank/DDBJ databases">
        <title>Comparative genomics of Burkholderia leaf nodule symbionts.</title>
        <authorList>
            <person name="Carlier A."/>
            <person name="Eberl L."/>
            <person name="Pinto-Carbo M."/>
        </authorList>
    </citation>
    <scope>NUCLEOTIDE SEQUENCE [LARGE SCALE GENOMIC DNA]</scope>
    <source>
        <strain evidence="5 6">UZHbot3</strain>
    </source>
</reference>
<evidence type="ECO:0000256" key="3">
    <source>
        <dbReference type="ARBA" id="ARBA00022553"/>
    </source>
</evidence>
<dbReference type="Gene3D" id="3.30.565.10">
    <property type="entry name" value="Histidine kinase-like ATPase, C-terminal domain"/>
    <property type="match status" value="1"/>
</dbReference>
<dbReference type="InterPro" id="IPR036890">
    <property type="entry name" value="HATPase_C_sf"/>
</dbReference>
<dbReference type="PANTHER" id="PTHR43547">
    <property type="entry name" value="TWO-COMPONENT HISTIDINE KINASE"/>
    <property type="match status" value="1"/>
</dbReference>
<dbReference type="EC" id="2.7.13.3" evidence="2"/>
<sequence>MEDACGSPGRIPKNLFNNPVLRRLVESALLTRRMAPEVLAIMFDLFVQEHPPGAHLDEGGLGIGLTLVRAITELHGGHVEAKSEGLGQGSTFTLWLPLAQAPEQIAAPPSRVMRMCRASNSTCSSSMTTATPPTT</sequence>
<dbReference type="Proteomes" id="UP000242951">
    <property type="component" value="Unassembled WGS sequence"/>
</dbReference>
<name>A0ABR5HLE1_9BURK</name>
<gene>
    <name evidence="5" type="ORF">BPMI_02914</name>
</gene>
<dbReference type="GO" id="GO:0032259">
    <property type="term" value="P:methylation"/>
    <property type="evidence" value="ECO:0007669"/>
    <property type="project" value="UniProtKB-KW"/>
</dbReference>
<evidence type="ECO:0000313" key="5">
    <source>
        <dbReference type="EMBL" id="KMQ80164.1"/>
    </source>
</evidence>
<dbReference type="InterPro" id="IPR004358">
    <property type="entry name" value="Sig_transdc_His_kin-like_C"/>
</dbReference>
<evidence type="ECO:0000313" key="6">
    <source>
        <dbReference type="Proteomes" id="UP000242951"/>
    </source>
</evidence>
<evidence type="ECO:0000256" key="1">
    <source>
        <dbReference type="ARBA" id="ARBA00000085"/>
    </source>
</evidence>
<keyword evidence="3" id="KW-0597">Phosphoprotein</keyword>